<dbReference type="Proteomes" id="UP000296049">
    <property type="component" value="Unassembled WGS sequence"/>
</dbReference>
<evidence type="ECO:0000313" key="2">
    <source>
        <dbReference type="Proteomes" id="UP000296049"/>
    </source>
</evidence>
<dbReference type="EMBL" id="KB742873">
    <property type="protein sequence ID" value="EOB03296.1"/>
    <property type="molecule type" value="Genomic_DNA"/>
</dbReference>
<name>R0K056_ANAPL</name>
<keyword evidence="2" id="KW-1185">Reference proteome</keyword>
<sequence>MDVERFQIRTVWEQTLCKAVQLCQSMAVGNKVILGTAALSASCSTMFSLKAHPCQQPLNSVLLPGALQLQQAKGHDTCKATTALCHCAIKTGSDAFALCTRTHTLDVPAPTGSGPNSRGELRKDTMGHAGITSVGTSMLGEGTGKRYALCSADLLLQQLRARADTTRHSGYFASGSEGMIVHLLIAALTPSLTSLSTTVTAKLLLKGYGFVET</sequence>
<organism evidence="1 2">
    <name type="scientific">Anas platyrhynchos</name>
    <name type="common">Mallard</name>
    <name type="synonym">Anas boschas</name>
    <dbReference type="NCBI Taxonomy" id="8839"/>
    <lineage>
        <taxon>Eukaryota</taxon>
        <taxon>Metazoa</taxon>
        <taxon>Chordata</taxon>
        <taxon>Craniata</taxon>
        <taxon>Vertebrata</taxon>
        <taxon>Euteleostomi</taxon>
        <taxon>Archelosauria</taxon>
        <taxon>Archosauria</taxon>
        <taxon>Dinosauria</taxon>
        <taxon>Saurischia</taxon>
        <taxon>Theropoda</taxon>
        <taxon>Coelurosauria</taxon>
        <taxon>Aves</taxon>
        <taxon>Neognathae</taxon>
        <taxon>Galloanserae</taxon>
        <taxon>Anseriformes</taxon>
        <taxon>Anatidae</taxon>
        <taxon>Anatinae</taxon>
        <taxon>Anas</taxon>
    </lineage>
</organism>
<reference evidence="2" key="1">
    <citation type="journal article" date="2013" name="Nat. Genet.">
        <title>The duck genome and transcriptome provide insight into an avian influenza virus reservoir species.</title>
        <authorList>
            <person name="Huang Y."/>
            <person name="Li Y."/>
            <person name="Burt D.W."/>
            <person name="Chen H."/>
            <person name="Zhang Y."/>
            <person name="Qian W."/>
            <person name="Kim H."/>
            <person name="Gan S."/>
            <person name="Zhao Y."/>
            <person name="Li J."/>
            <person name="Yi K."/>
            <person name="Feng H."/>
            <person name="Zhu P."/>
            <person name="Li B."/>
            <person name="Liu Q."/>
            <person name="Fairley S."/>
            <person name="Magor K.E."/>
            <person name="Du Z."/>
            <person name="Hu X."/>
            <person name="Goodman L."/>
            <person name="Tafer H."/>
            <person name="Vignal A."/>
            <person name="Lee T."/>
            <person name="Kim K.W."/>
            <person name="Sheng Z."/>
            <person name="An Y."/>
            <person name="Searle S."/>
            <person name="Herrero J."/>
            <person name="Groenen M.A."/>
            <person name="Crooijmans R.P."/>
            <person name="Faraut T."/>
            <person name="Cai Q."/>
            <person name="Webster R.G."/>
            <person name="Aldridge J.R."/>
            <person name="Warren W.C."/>
            <person name="Bartschat S."/>
            <person name="Kehr S."/>
            <person name="Marz M."/>
            <person name="Stadler P.F."/>
            <person name="Smith J."/>
            <person name="Kraus R.H."/>
            <person name="Zhao Y."/>
            <person name="Ren L."/>
            <person name="Fei J."/>
            <person name="Morisson M."/>
            <person name="Kaiser P."/>
            <person name="Griffin D.K."/>
            <person name="Rao M."/>
            <person name="Pitel F."/>
            <person name="Wang J."/>
            <person name="Li N."/>
        </authorList>
    </citation>
    <scope>NUCLEOTIDE SEQUENCE [LARGE SCALE GENOMIC DNA]</scope>
</reference>
<protein>
    <submittedName>
        <fullName evidence="1">Uncharacterized protein</fullName>
    </submittedName>
</protein>
<proteinExistence type="predicted"/>
<gene>
    <name evidence="1" type="ORF">Anapl_00676</name>
</gene>
<accession>R0K056</accession>
<dbReference type="AlphaFoldDB" id="R0K056"/>
<evidence type="ECO:0000313" key="1">
    <source>
        <dbReference type="EMBL" id="EOB03296.1"/>
    </source>
</evidence>